<evidence type="ECO:0000256" key="1">
    <source>
        <dbReference type="SAM" id="MobiDB-lite"/>
    </source>
</evidence>
<comment type="caution">
    <text evidence="3">The sequence shown here is derived from an EMBL/GenBank/DDBJ whole genome shotgun (WGS) entry which is preliminary data.</text>
</comment>
<feature type="region of interest" description="Disordered" evidence="1">
    <location>
        <begin position="1"/>
        <end position="32"/>
    </location>
</feature>
<evidence type="ECO:0000313" key="4">
    <source>
        <dbReference type="Proteomes" id="UP000638313"/>
    </source>
</evidence>
<dbReference type="RefSeq" id="WP_229890784.1">
    <property type="nucleotide sequence ID" value="NZ_BNBD01000003.1"/>
</dbReference>
<keyword evidence="2" id="KW-0472">Membrane</keyword>
<dbReference type="AlphaFoldDB" id="A0A919ECB8"/>
<keyword evidence="4" id="KW-1185">Reference proteome</keyword>
<sequence length="72" mass="7274">MTDLVGGTGGRVAHSPRTGPAQGLHGEQPSPTRHPLVAAAMVLPMAVFLTVVFGGWDALVTQASSVAGLLGR</sequence>
<evidence type="ECO:0000313" key="3">
    <source>
        <dbReference type="EMBL" id="GHF39591.1"/>
    </source>
</evidence>
<keyword evidence="2" id="KW-1133">Transmembrane helix</keyword>
<accession>A0A919ECB8</accession>
<gene>
    <name evidence="3" type="ORF">GCM10010218_21080</name>
</gene>
<feature type="transmembrane region" description="Helical" evidence="2">
    <location>
        <begin position="36"/>
        <end position="56"/>
    </location>
</feature>
<proteinExistence type="predicted"/>
<reference evidence="3" key="2">
    <citation type="submission" date="2020-09" db="EMBL/GenBank/DDBJ databases">
        <authorList>
            <person name="Sun Q."/>
            <person name="Ohkuma M."/>
        </authorList>
    </citation>
    <scope>NUCLEOTIDE SEQUENCE</scope>
    <source>
        <strain evidence="3">JCM 4059</strain>
    </source>
</reference>
<organism evidence="3 4">
    <name type="scientific">Streptomyces mashuensis</name>
    <dbReference type="NCBI Taxonomy" id="33904"/>
    <lineage>
        <taxon>Bacteria</taxon>
        <taxon>Bacillati</taxon>
        <taxon>Actinomycetota</taxon>
        <taxon>Actinomycetes</taxon>
        <taxon>Kitasatosporales</taxon>
        <taxon>Streptomycetaceae</taxon>
        <taxon>Streptomyces</taxon>
    </lineage>
</organism>
<keyword evidence="2" id="KW-0812">Transmembrane</keyword>
<dbReference type="Proteomes" id="UP000638313">
    <property type="component" value="Unassembled WGS sequence"/>
</dbReference>
<name>A0A919ECB8_9ACTN</name>
<protein>
    <submittedName>
        <fullName evidence="3">Uncharacterized protein</fullName>
    </submittedName>
</protein>
<feature type="compositionally biased region" description="Gly residues" evidence="1">
    <location>
        <begin position="1"/>
        <end position="10"/>
    </location>
</feature>
<evidence type="ECO:0000256" key="2">
    <source>
        <dbReference type="SAM" id="Phobius"/>
    </source>
</evidence>
<reference evidence="3" key="1">
    <citation type="journal article" date="2014" name="Int. J. Syst. Evol. Microbiol.">
        <title>Complete genome sequence of Corynebacterium casei LMG S-19264T (=DSM 44701T), isolated from a smear-ripened cheese.</title>
        <authorList>
            <consortium name="US DOE Joint Genome Institute (JGI-PGF)"/>
            <person name="Walter F."/>
            <person name="Albersmeier A."/>
            <person name="Kalinowski J."/>
            <person name="Ruckert C."/>
        </authorList>
    </citation>
    <scope>NUCLEOTIDE SEQUENCE</scope>
    <source>
        <strain evidence="3">JCM 4059</strain>
    </source>
</reference>
<dbReference type="EMBL" id="BNBD01000003">
    <property type="protein sequence ID" value="GHF39591.1"/>
    <property type="molecule type" value="Genomic_DNA"/>
</dbReference>